<dbReference type="RefSeq" id="WP_136561905.1">
    <property type="nucleotide sequence ID" value="NZ_BAABLS010000001.1"/>
</dbReference>
<dbReference type="OrthoDB" id="5197970at2"/>
<comment type="caution">
    <text evidence="1">The sequence shown here is derived from an EMBL/GenBank/DDBJ whole genome shotgun (WGS) entry which is preliminary data.</text>
</comment>
<sequence>MRETERIDETLARLGDAWRRQPDLRLGQLIYNAVAESANHPVDPFPDLFYIEDDVLTSALR</sequence>
<gene>
    <name evidence="1" type="ORF">E9934_05860</name>
</gene>
<organism evidence="1 2">
    <name type="scientific">Nocardioides caeni</name>
    <dbReference type="NCBI Taxonomy" id="574700"/>
    <lineage>
        <taxon>Bacteria</taxon>
        <taxon>Bacillati</taxon>
        <taxon>Actinomycetota</taxon>
        <taxon>Actinomycetes</taxon>
        <taxon>Propionibacteriales</taxon>
        <taxon>Nocardioidaceae</taxon>
        <taxon>Nocardioides</taxon>
    </lineage>
</organism>
<dbReference type="AlphaFoldDB" id="A0A4S8NLW9"/>
<evidence type="ECO:0000313" key="1">
    <source>
        <dbReference type="EMBL" id="THV17970.1"/>
    </source>
</evidence>
<keyword evidence="2" id="KW-1185">Reference proteome</keyword>
<dbReference type="EMBL" id="STGW01000002">
    <property type="protein sequence ID" value="THV17970.1"/>
    <property type="molecule type" value="Genomic_DNA"/>
</dbReference>
<evidence type="ECO:0000313" key="2">
    <source>
        <dbReference type="Proteomes" id="UP000307087"/>
    </source>
</evidence>
<protein>
    <submittedName>
        <fullName evidence="1">DUF1040 family protein</fullName>
    </submittedName>
</protein>
<name>A0A4S8NLW9_9ACTN</name>
<reference evidence="1 2" key="1">
    <citation type="journal article" date="2009" name="Int. J. Syst. Evol. Microbiol.">
        <title>Nocardioides caeni sp. nov., isolated from wastewater.</title>
        <authorList>
            <person name="Yoon J.H."/>
            <person name="Kang S.J."/>
            <person name="Park S."/>
            <person name="Kim W."/>
            <person name="Oh T.K."/>
        </authorList>
    </citation>
    <scope>NUCLEOTIDE SEQUENCE [LARGE SCALE GENOMIC DNA]</scope>
    <source>
        <strain evidence="1 2">DSM 23134</strain>
    </source>
</reference>
<dbReference type="Proteomes" id="UP000307087">
    <property type="component" value="Unassembled WGS sequence"/>
</dbReference>
<proteinExistence type="predicted"/>
<accession>A0A4S8NLW9</accession>